<dbReference type="EMBL" id="QKZR01000001">
    <property type="protein sequence ID" value="PZX44097.1"/>
    <property type="molecule type" value="Genomic_DNA"/>
</dbReference>
<evidence type="ECO:0008006" key="3">
    <source>
        <dbReference type="Google" id="ProtNLM"/>
    </source>
</evidence>
<keyword evidence="2" id="KW-1185">Reference proteome</keyword>
<evidence type="ECO:0000313" key="1">
    <source>
        <dbReference type="EMBL" id="PZX44097.1"/>
    </source>
</evidence>
<reference evidence="1 2" key="1">
    <citation type="submission" date="2018-06" db="EMBL/GenBank/DDBJ databases">
        <title>Genomic Encyclopedia of Archaeal and Bacterial Type Strains, Phase II (KMG-II): from individual species to whole genera.</title>
        <authorList>
            <person name="Goeker M."/>
        </authorList>
    </citation>
    <scope>NUCLEOTIDE SEQUENCE [LARGE SCALE GENOMIC DNA]</scope>
    <source>
        <strain evidence="1 2">DSM 17205</strain>
    </source>
</reference>
<dbReference type="Proteomes" id="UP000248584">
    <property type="component" value="Unassembled WGS sequence"/>
</dbReference>
<protein>
    <recommendedName>
        <fullName evidence="3">Component of SufBCD complex</fullName>
    </recommendedName>
</protein>
<dbReference type="PROSITE" id="PS51257">
    <property type="entry name" value="PROKAR_LIPOPROTEIN"/>
    <property type="match status" value="1"/>
</dbReference>
<organism evidence="1 2">
    <name type="scientific">Nonlabens dokdonensis</name>
    <dbReference type="NCBI Taxonomy" id="328515"/>
    <lineage>
        <taxon>Bacteria</taxon>
        <taxon>Pseudomonadati</taxon>
        <taxon>Bacteroidota</taxon>
        <taxon>Flavobacteriia</taxon>
        <taxon>Flavobacteriales</taxon>
        <taxon>Flavobacteriaceae</taxon>
        <taxon>Nonlabens</taxon>
    </lineage>
</organism>
<comment type="caution">
    <text evidence="1">The sequence shown here is derived from an EMBL/GenBank/DDBJ whole genome shotgun (WGS) entry which is preliminary data.</text>
</comment>
<gene>
    <name evidence="1" type="ORF">LX97_01106</name>
</gene>
<sequence>MKQLIILSFLVLSLISCKNDQNSSQEEEVVIKEIEQEPLADGEEIFRGEFIYYDDTAVLNTSRELYAVKVDDKMRELVDVAKAIKKSEYDMANVVIHGTLGPNPRHLETGDAWEEMITITKIIEVSPAKSANVITTGKTLDIKEVK</sequence>
<name>A0ABX5Q2Q8_9FLAO</name>
<dbReference type="RefSeq" id="WP_015361937.1">
    <property type="nucleotide sequence ID" value="NZ_QKZR01000001.1"/>
</dbReference>
<accession>A0ABX5Q2Q8</accession>
<proteinExistence type="predicted"/>
<evidence type="ECO:0000313" key="2">
    <source>
        <dbReference type="Proteomes" id="UP000248584"/>
    </source>
</evidence>